<dbReference type="Pfam" id="PF05670">
    <property type="entry name" value="NFACT-R_1"/>
    <property type="match status" value="1"/>
</dbReference>
<evidence type="ECO:0000259" key="6">
    <source>
        <dbReference type="Pfam" id="PF11923"/>
    </source>
</evidence>
<comment type="caution">
    <text evidence="7">The sequence shown here is derived from an EMBL/GenBank/DDBJ whole genome shotgun (WGS) entry which is preliminary data.</text>
</comment>
<feature type="domain" description="NFACT RNA-binding" evidence="5">
    <location>
        <begin position="136"/>
        <end position="237"/>
    </location>
</feature>
<keyword evidence="4" id="KW-0175">Coiled coil</keyword>
<reference evidence="7 8" key="1">
    <citation type="journal article" date="2024" name="BMC Biol.">
        <title>Comparative genomics of Ascetosporea gives new insight into the evolutionary basis for animal parasitism in Rhizaria.</title>
        <authorList>
            <person name="Hiltunen Thoren M."/>
            <person name="Onut-Brannstrom I."/>
            <person name="Alfjorden A."/>
            <person name="Peckova H."/>
            <person name="Swords F."/>
            <person name="Hooper C."/>
            <person name="Holzer A.S."/>
            <person name="Bass D."/>
            <person name="Burki F."/>
        </authorList>
    </citation>
    <scope>NUCLEOTIDE SEQUENCE [LARGE SCALE GENOMIC DNA]</scope>
    <source>
        <strain evidence="7">20-A016</strain>
    </source>
</reference>
<evidence type="ECO:0000259" key="5">
    <source>
        <dbReference type="Pfam" id="PF05670"/>
    </source>
</evidence>
<evidence type="ECO:0000256" key="3">
    <source>
        <dbReference type="ARBA" id="ARBA00022490"/>
    </source>
</evidence>
<sequence>MDWKDLNKFIESQAKLGNPVAKSIFSLNLNENEIILNLSFCTNEKIYQNKIDQNCICDDNFNCQEIKIRVDLSQSALSNARRYYNKKKLSKVKQDKTKLMSKKAIKLAEKKSLKILQKRQLNLKLDFARQKYWFEKFFWFKTSEGLLAICGKDKPQSKMILNKMINITSDYLVGVENDPSSFVIVKGVGEFDDINIPIESLKEAGCIAISKSTTWKDRNVLSPFWIYSNQVTPSEKAFYSIKGQLNFLPHQILSFALTFYYKIPNYVKTKDDGNFKQNDNIDKNDDDSTNLETCWSCGLVVLKNDHNCKYSKTFEDLNEKGFENNKCFDILKSFVLEPNSNQKIEYAVPVCLSKTQIRKSELFFEFYPGSLTRGKAAKEIYGALTNGEKKNLDRKLEIIRNTVSLNDIVTSVVQNNVRVKK</sequence>
<dbReference type="PANTHER" id="PTHR15239:SF6">
    <property type="entry name" value="RIBOSOME QUALITY CONTROL COMPLEX SUBUNIT NEMF"/>
    <property type="match status" value="1"/>
</dbReference>
<evidence type="ECO:0000256" key="4">
    <source>
        <dbReference type="ARBA" id="ARBA00023054"/>
    </source>
</evidence>
<comment type="similarity">
    <text evidence="2">Belongs to the NEMF family.</text>
</comment>
<comment type="subcellular location">
    <subcellularLocation>
        <location evidence="1">Cytoplasm</location>
    </subcellularLocation>
</comment>
<dbReference type="EMBL" id="JBDODL010001092">
    <property type="protein sequence ID" value="MES1921114.1"/>
    <property type="molecule type" value="Genomic_DNA"/>
</dbReference>
<dbReference type="PANTHER" id="PTHR15239">
    <property type="entry name" value="NUCLEAR EXPORT MEDIATOR FACTOR NEMF"/>
    <property type="match status" value="1"/>
</dbReference>
<protein>
    <recommendedName>
        <fullName evidence="9">LAGLIDADG homing endonuclease</fullName>
    </recommendedName>
</protein>
<dbReference type="Proteomes" id="UP001439008">
    <property type="component" value="Unassembled WGS sequence"/>
</dbReference>
<feature type="domain" description="NFACT protein C-terminal" evidence="6">
    <location>
        <begin position="328"/>
        <end position="419"/>
    </location>
</feature>
<dbReference type="InterPro" id="IPR008532">
    <property type="entry name" value="NFACT_RNA-bd"/>
</dbReference>
<dbReference type="Pfam" id="PF11923">
    <property type="entry name" value="NFACT-C"/>
    <property type="match status" value="1"/>
</dbReference>
<evidence type="ECO:0008006" key="9">
    <source>
        <dbReference type="Google" id="ProtNLM"/>
    </source>
</evidence>
<dbReference type="InterPro" id="IPR021846">
    <property type="entry name" value="NFACT-C"/>
</dbReference>
<evidence type="ECO:0000256" key="2">
    <source>
        <dbReference type="ARBA" id="ARBA00008318"/>
    </source>
</evidence>
<evidence type="ECO:0000313" key="7">
    <source>
        <dbReference type="EMBL" id="MES1921114.1"/>
    </source>
</evidence>
<dbReference type="InterPro" id="IPR051608">
    <property type="entry name" value="RQC_Subunit_NEMF"/>
</dbReference>
<keyword evidence="8" id="KW-1185">Reference proteome</keyword>
<accession>A0ABV2ANN2</accession>
<name>A0ABV2ANN2_9EUKA</name>
<proteinExistence type="inferred from homology"/>
<keyword evidence="3" id="KW-0963">Cytoplasm</keyword>
<evidence type="ECO:0000313" key="8">
    <source>
        <dbReference type="Proteomes" id="UP001439008"/>
    </source>
</evidence>
<evidence type="ECO:0000256" key="1">
    <source>
        <dbReference type="ARBA" id="ARBA00004496"/>
    </source>
</evidence>
<gene>
    <name evidence="7" type="ORF">MHBO_002697</name>
</gene>
<organism evidence="7 8">
    <name type="scientific">Bonamia ostreae</name>
    <dbReference type="NCBI Taxonomy" id="126728"/>
    <lineage>
        <taxon>Eukaryota</taxon>
        <taxon>Sar</taxon>
        <taxon>Rhizaria</taxon>
        <taxon>Endomyxa</taxon>
        <taxon>Ascetosporea</taxon>
        <taxon>Haplosporida</taxon>
        <taxon>Bonamia</taxon>
    </lineage>
</organism>